<keyword evidence="2" id="KW-1185">Reference proteome</keyword>
<organism evidence="1 2">
    <name type="scientific">Virgibacillus tibetensis</name>
    <dbReference type="NCBI Taxonomy" id="3042313"/>
    <lineage>
        <taxon>Bacteria</taxon>
        <taxon>Bacillati</taxon>
        <taxon>Bacillota</taxon>
        <taxon>Bacilli</taxon>
        <taxon>Bacillales</taxon>
        <taxon>Bacillaceae</taxon>
        <taxon>Virgibacillus</taxon>
    </lineage>
</organism>
<protein>
    <submittedName>
        <fullName evidence="1">Uncharacterized protein</fullName>
    </submittedName>
</protein>
<reference evidence="1 2" key="1">
    <citation type="journal article" date="2024" name="Int. J. Syst. Evol. Microbiol.">
        <title>Virgibacillus tibetensis sp. nov., isolated from salt lake on the Tibetan Plateau of China.</title>
        <authorList>
            <person name="Phurbu D."/>
            <person name="Liu Z.-X."/>
            <person name="Wang R."/>
            <person name="Zheng Y.-Y."/>
            <person name="Liu H.-C."/>
            <person name="Zhou Y.-G."/>
            <person name="Yu Y.-J."/>
            <person name="Li A.-H."/>
        </authorList>
    </citation>
    <scope>NUCLEOTIDE SEQUENCE [LARGE SCALE GENOMIC DNA]</scope>
    <source>
        <strain evidence="1 2">C22-A2</strain>
    </source>
</reference>
<gene>
    <name evidence="1" type="ORF">QGM71_01055</name>
</gene>
<dbReference type="RefSeq" id="WP_327605653.1">
    <property type="nucleotide sequence ID" value="NZ_JARZFX010000001.1"/>
</dbReference>
<evidence type="ECO:0000313" key="2">
    <source>
        <dbReference type="Proteomes" id="UP001335737"/>
    </source>
</evidence>
<dbReference type="Proteomes" id="UP001335737">
    <property type="component" value="Unassembled WGS sequence"/>
</dbReference>
<evidence type="ECO:0000313" key="1">
    <source>
        <dbReference type="EMBL" id="MEC5422080.1"/>
    </source>
</evidence>
<sequence length="86" mass="10616">MNERLKGIKSAVMFNKRKDILVEREVLEFLIKQVERYEKMLSSEAVYYPLRVEYKNPTLEDEEREEFYDIYMEIRKMREKALEEQS</sequence>
<comment type="caution">
    <text evidence="1">The sequence shown here is derived from an EMBL/GenBank/DDBJ whole genome shotgun (WGS) entry which is preliminary data.</text>
</comment>
<accession>A0ABU6KAD0</accession>
<proteinExistence type="predicted"/>
<dbReference type="EMBL" id="JARZFX010000001">
    <property type="protein sequence ID" value="MEC5422080.1"/>
    <property type="molecule type" value="Genomic_DNA"/>
</dbReference>
<name>A0ABU6KAD0_9BACI</name>